<sequence>MDLPPNLCMILLFLWTKGLHDTNIFQDKNKIPTSTDPRFKFI</sequence>
<name>A0A0A9AU68_ARUDO</name>
<keyword evidence="1" id="KW-0732">Signal</keyword>
<reference evidence="2" key="2">
    <citation type="journal article" date="2015" name="Data Brief">
        <title>Shoot transcriptome of the giant reed, Arundo donax.</title>
        <authorList>
            <person name="Barrero R.A."/>
            <person name="Guerrero F.D."/>
            <person name="Moolhuijzen P."/>
            <person name="Goolsby J.A."/>
            <person name="Tidwell J."/>
            <person name="Bellgard S.E."/>
            <person name="Bellgard M.I."/>
        </authorList>
    </citation>
    <scope>NUCLEOTIDE SEQUENCE</scope>
    <source>
        <tissue evidence="2">Shoot tissue taken approximately 20 cm above the soil surface</tissue>
    </source>
</reference>
<organism evidence="2">
    <name type="scientific">Arundo donax</name>
    <name type="common">Giant reed</name>
    <name type="synonym">Donax arundinaceus</name>
    <dbReference type="NCBI Taxonomy" id="35708"/>
    <lineage>
        <taxon>Eukaryota</taxon>
        <taxon>Viridiplantae</taxon>
        <taxon>Streptophyta</taxon>
        <taxon>Embryophyta</taxon>
        <taxon>Tracheophyta</taxon>
        <taxon>Spermatophyta</taxon>
        <taxon>Magnoliopsida</taxon>
        <taxon>Liliopsida</taxon>
        <taxon>Poales</taxon>
        <taxon>Poaceae</taxon>
        <taxon>PACMAD clade</taxon>
        <taxon>Arundinoideae</taxon>
        <taxon>Arundineae</taxon>
        <taxon>Arundo</taxon>
    </lineage>
</organism>
<evidence type="ECO:0000313" key="2">
    <source>
        <dbReference type="EMBL" id="JAD55299.1"/>
    </source>
</evidence>
<feature type="chain" id="PRO_5002062666" evidence="1">
    <location>
        <begin position="21"/>
        <end position="42"/>
    </location>
</feature>
<dbReference type="EMBL" id="GBRH01242596">
    <property type="protein sequence ID" value="JAD55299.1"/>
    <property type="molecule type" value="Transcribed_RNA"/>
</dbReference>
<feature type="signal peptide" evidence="1">
    <location>
        <begin position="1"/>
        <end position="20"/>
    </location>
</feature>
<protein>
    <submittedName>
        <fullName evidence="2">Uncharacterized protein</fullName>
    </submittedName>
</protein>
<dbReference type="AlphaFoldDB" id="A0A0A9AU68"/>
<accession>A0A0A9AU68</accession>
<reference evidence="2" key="1">
    <citation type="submission" date="2014-09" db="EMBL/GenBank/DDBJ databases">
        <authorList>
            <person name="Magalhaes I.L.F."/>
            <person name="Oliveira U."/>
            <person name="Santos F.R."/>
            <person name="Vidigal T.H.D.A."/>
            <person name="Brescovit A.D."/>
            <person name="Santos A.J."/>
        </authorList>
    </citation>
    <scope>NUCLEOTIDE SEQUENCE</scope>
    <source>
        <tissue evidence="2">Shoot tissue taken approximately 20 cm above the soil surface</tissue>
    </source>
</reference>
<proteinExistence type="predicted"/>
<evidence type="ECO:0000256" key="1">
    <source>
        <dbReference type="SAM" id="SignalP"/>
    </source>
</evidence>